<feature type="compositionally biased region" description="Acidic residues" evidence="1">
    <location>
        <begin position="13"/>
        <end position="23"/>
    </location>
</feature>
<sequence>MLEQGNDERSPPPEDEEAAETTCDELTTTPIPRPPVPLRGAEVEAGSEVEPVNEGSERAALVGTWPLARVNPPHYDIGQTLYQIAQRLVISLSLEMFLTVMNKSLNWLKFEDCLDQFKPRSPFEPMSFYG</sequence>
<accession>A0ABC9WCG9</accession>
<evidence type="ECO:0000256" key="1">
    <source>
        <dbReference type="SAM" id="MobiDB-lite"/>
    </source>
</evidence>
<dbReference type="EMBL" id="BAAFJT010000002">
    <property type="protein sequence ID" value="GAB0182702.1"/>
    <property type="molecule type" value="Genomic_DNA"/>
</dbReference>
<proteinExistence type="predicted"/>
<evidence type="ECO:0000313" key="2">
    <source>
        <dbReference type="EMBL" id="GAB0182702.1"/>
    </source>
</evidence>
<protein>
    <submittedName>
        <fullName evidence="2">Uncharacterized protein</fullName>
    </submittedName>
</protein>
<organism evidence="2 3">
    <name type="scientific">Grus japonensis</name>
    <name type="common">Japanese crane</name>
    <name type="synonym">Red-crowned crane</name>
    <dbReference type="NCBI Taxonomy" id="30415"/>
    <lineage>
        <taxon>Eukaryota</taxon>
        <taxon>Metazoa</taxon>
        <taxon>Chordata</taxon>
        <taxon>Craniata</taxon>
        <taxon>Vertebrata</taxon>
        <taxon>Euteleostomi</taxon>
        <taxon>Archelosauria</taxon>
        <taxon>Archosauria</taxon>
        <taxon>Dinosauria</taxon>
        <taxon>Saurischia</taxon>
        <taxon>Theropoda</taxon>
        <taxon>Coelurosauria</taxon>
        <taxon>Aves</taxon>
        <taxon>Neognathae</taxon>
        <taxon>Neoaves</taxon>
        <taxon>Gruiformes</taxon>
        <taxon>Gruidae</taxon>
        <taxon>Grus</taxon>
    </lineage>
</organism>
<reference evidence="2 3" key="1">
    <citation type="submission" date="2024-06" db="EMBL/GenBank/DDBJ databases">
        <title>The draft genome of Grus japonensis, version 3.</title>
        <authorList>
            <person name="Nabeshima K."/>
            <person name="Suzuki S."/>
            <person name="Onuma M."/>
        </authorList>
    </citation>
    <scope>NUCLEOTIDE SEQUENCE [LARGE SCALE GENOMIC DNA]</scope>
    <source>
        <strain evidence="2 3">451A</strain>
    </source>
</reference>
<evidence type="ECO:0000313" key="3">
    <source>
        <dbReference type="Proteomes" id="UP001623348"/>
    </source>
</evidence>
<name>A0ABC9WCG9_GRUJA</name>
<gene>
    <name evidence="2" type="ORF">GRJ2_000735500</name>
</gene>
<keyword evidence="3" id="KW-1185">Reference proteome</keyword>
<feature type="region of interest" description="Disordered" evidence="1">
    <location>
        <begin position="1"/>
        <end position="57"/>
    </location>
</feature>
<comment type="caution">
    <text evidence="2">The sequence shown here is derived from an EMBL/GenBank/DDBJ whole genome shotgun (WGS) entry which is preliminary data.</text>
</comment>
<feature type="compositionally biased region" description="Basic and acidic residues" evidence="1">
    <location>
        <begin position="1"/>
        <end position="12"/>
    </location>
</feature>
<dbReference type="Proteomes" id="UP001623348">
    <property type="component" value="Unassembled WGS sequence"/>
</dbReference>
<dbReference type="AlphaFoldDB" id="A0ABC9WCG9"/>